<keyword evidence="3" id="KW-1185">Reference proteome</keyword>
<dbReference type="AlphaFoldDB" id="F2U9X2"/>
<feature type="compositionally biased region" description="Basic residues" evidence="1">
    <location>
        <begin position="31"/>
        <end position="43"/>
    </location>
</feature>
<protein>
    <submittedName>
        <fullName evidence="2">Uncharacterized protein</fullName>
    </submittedName>
</protein>
<dbReference type="EMBL" id="GL832966">
    <property type="protein sequence ID" value="EGD73547.1"/>
    <property type="molecule type" value="Genomic_DNA"/>
</dbReference>
<feature type="region of interest" description="Disordered" evidence="1">
    <location>
        <begin position="1"/>
        <end position="107"/>
    </location>
</feature>
<evidence type="ECO:0000313" key="3">
    <source>
        <dbReference type="Proteomes" id="UP000007799"/>
    </source>
</evidence>
<name>F2U9X2_SALR5</name>
<dbReference type="InParanoid" id="F2U9X2"/>
<feature type="compositionally biased region" description="Basic and acidic residues" evidence="1">
    <location>
        <begin position="15"/>
        <end position="30"/>
    </location>
</feature>
<dbReference type="KEGG" id="sre:PTSG_05254"/>
<proteinExistence type="predicted"/>
<dbReference type="Proteomes" id="UP000007799">
    <property type="component" value="Unassembled WGS sequence"/>
</dbReference>
<reference evidence="2" key="1">
    <citation type="submission" date="2009-08" db="EMBL/GenBank/DDBJ databases">
        <title>Annotation of Salpingoeca rosetta.</title>
        <authorList>
            <consortium name="The Broad Institute Genome Sequencing Platform"/>
            <person name="Russ C."/>
            <person name="Cuomo C."/>
            <person name="Burger G."/>
            <person name="Gray M.W."/>
            <person name="Holland P.W.H."/>
            <person name="King N."/>
            <person name="Lang F.B.F."/>
            <person name="Roger A.J."/>
            <person name="Ruiz-Trillo I."/>
            <person name="Young S.K."/>
            <person name="Zeng Q."/>
            <person name="Gargeya S."/>
            <person name="Alvarado L."/>
            <person name="Berlin A."/>
            <person name="Chapman S.B."/>
            <person name="Chen Z."/>
            <person name="Freedman E."/>
            <person name="Gellesch M."/>
            <person name="Goldberg J."/>
            <person name="Griggs A."/>
            <person name="Gujja S."/>
            <person name="Heilman E."/>
            <person name="Heiman D."/>
            <person name="Howarth C."/>
            <person name="Mehta T."/>
            <person name="Neiman D."/>
            <person name="Pearson M."/>
            <person name="Roberts A."/>
            <person name="Saif S."/>
            <person name="Shea T."/>
            <person name="Shenoy N."/>
            <person name="Sisk P."/>
            <person name="Stolte C."/>
            <person name="Sykes S."/>
            <person name="White J."/>
            <person name="Yandava C."/>
            <person name="Haas B."/>
            <person name="Nusbaum C."/>
            <person name="Birren B."/>
        </authorList>
    </citation>
    <scope>NUCLEOTIDE SEQUENCE [LARGE SCALE GENOMIC DNA]</scope>
    <source>
        <strain evidence="2">ATCC 50818</strain>
    </source>
</reference>
<dbReference type="RefSeq" id="XP_004993829.1">
    <property type="nucleotide sequence ID" value="XM_004993772.1"/>
</dbReference>
<evidence type="ECO:0000256" key="1">
    <source>
        <dbReference type="SAM" id="MobiDB-lite"/>
    </source>
</evidence>
<dbReference type="GeneID" id="16074408"/>
<feature type="compositionally biased region" description="Basic residues" evidence="1">
    <location>
        <begin position="65"/>
        <end position="81"/>
    </location>
</feature>
<feature type="compositionally biased region" description="Low complexity" evidence="1">
    <location>
        <begin position="44"/>
        <end position="55"/>
    </location>
</feature>
<organism evidence="3">
    <name type="scientific">Salpingoeca rosetta (strain ATCC 50818 / BSB-021)</name>
    <dbReference type="NCBI Taxonomy" id="946362"/>
    <lineage>
        <taxon>Eukaryota</taxon>
        <taxon>Choanoflagellata</taxon>
        <taxon>Craspedida</taxon>
        <taxon>Salpingoecidae</taxon>
        <taxon>Salpingoeca</taxon>
    </lineage>
</organism>
<sequence length="299" mass="33033">MPARKKATPTTNGADVEKKGAVKVQEEKKQSQGKKSNKAKPGRKQAATQDKSQQQKQKETQEKAKKTKKQQQKQQKQKQKGKQQPTTTGSASRSNRKHKAKALPAPLTAQPVALGEETFIARLQEHADAENSEQLQIALLQAFARPHHESSLLKSLRKMPFTSAVTVLQESTAALELLFDASPQELSALAQSRTPPSLAYALTFVNTLVDAHLAGLLTDTTCVPLLRKLADLVHRYEALCTQLQQLDGMMYHLKREQRLQRTKGRRNARASTAAAKSTAHAQPVAYVTRTYTVEALDLS</sequence>
<gene>
    <name evidence="2" type="ORF">PTSG_05254</name>
</gene>
<accession>F2U9X2</accession>
<evidence type="ECO:0000313" key="2">
    <source>
        <dbReference type="EMBL" id="EGD73547.1"/>
    </source>
</evidence>